<feature type="region of interest" description="Disordered" evidence="3">
    <location>
        <begin position="386"/>
        <end position="413"/>
    </location>
</feature>
<dbReference type="Gene3D" id="2.40.30.170">
    <property type="match status" value="1"/>
</dbReference>
<dbReference type="SUPFAM" id="SSF111369">
    <property type="entry name" value="HlyD-like secretion proteins"/>
    <property type="match status" value="1"/>
</dbReference>
<feature type="domain" description="Multidrug resistance protein MdtA-like barrel-sandwich hybrid" evidence="5">
    <location>
        <begin position="76"/>
        <end position="219"/>
    </location>
</feature>
<dbReference type="Gene3D" id="2.40.50.100">
    <property type="match status" value="1"/>
</dbReference>
<reference evidence="8 9" key="1">
    <citation type="submission" date="2018-12" db="EMBL/GenBank/DDBJ databases">
        <title>The whole draft genome of Aquabacterium sp. SJQ9.</title>
        <authorList>
            <person name="Sun L."/>
            <person name="Gao X."/>
            <person name="Chen W."/>
            <person name="Huang K."/>
        </authorList>
    </citation>
    <scope>NUCLEOTIDE SEQUENCE [LARGE SCALE GENOMIC DNA]</scope>
    <source>
        <strain evidence="8 9">SJQ9</strain>
    </source>
</reference>
<dbReference type="OrthoDB" id="9783047at2"/>
<dbReference type="Pfam" id="PF25876">
    <property type="entry name" value="HH_MFP_RND"/>
    <property type="match status" value="1"/>
</dbReference>
<organism evidence="8 9">
    <name type="scientific">Aquabacterium soli</name>
    <dbReference type="NCBI Taxonomy" id="2493092"/>
    <lineage>
        <taxon>Bacteria</taxon>
        <taxon>Pseudomonadati</taxon>
        <taxon>Pseudomonadota</taxon>
        <taxon>Betaproteobacteria</taxon>
        <taxon>Burkholderiales</taxon>
        <taxon>Aquabacterium</taxon>
    </lineage>
</organism>
<dbReference type="GO" id="GO:0046677">
    <property type="term" value="P:response to antibiotic"/>
    <property type="evidence" value="ECO:0007669"/>
    <property type="project" value="TreeGrafter"/>
</dbReference>
<dbReference type="PANTHER" id="PTHR30158">
    <property type="entry name" value="ACRA/E-RELATED COMPONENT OF DRUG EFFLUX TRANSPORTER"/>
    <property type="match status" value="1"/>
</dbReference>
<dbReference type="InterPro" id="IPR006143">
    <property type="entry name" value="RND_pump_MFP"/>
</dbReference>
<evidence type="ECO:0000256" key="3">
    <source>
        <dbReference type="SAM" id="MobiDB-lite"/>
    </source>
</evidence>
<dbReference type="InterPro" id="IPR058624">
    <property type="entry name" value="MdtA-like_HH"/>
</dbReference>
<evidence type="ECO:0000256" key="2">
    <source>
        <dbReference type="ARBA" id="ARBA00009477"/>
    </source>
</evidence>
<dbReference type="Gene3D" id="2.40.420.20">
    <property type="match status" value="1"/>
</dbReference>
<dbReference type="EMBL" id="RSED01000001">
    <property type="protein sequence ID" value="RRS06455.1"/>
    <property type="molecule type" value="Genomic_DNA"/>
</dbReference>
<feature type="domain" description="Multidrug resistance protein MdtA-like alpha-helical hairpin" evidence="4">
    <location>
        <begin position="117"/>
        <end position="186"/>
    </location>
</feature>
<comment type="similarity">
    <text evidence="2">Belongs to the membrane fusion protein (MFP) (TC 8.A.1) family.</text>
</comment>
<comment type="caution">
    <text evidence="8">The sequence shown here is derived from an EMBL/GenBank/DDBJ whole genome shotgun (WGS) entry which is preliminary data.</text>
</comment>
<dbReference type="InterPro" id="IPR058627">
    <property type="entry name" value="MdtA-like_C"/>
</dbReference>
<name>A0A3R8SCL5_9BURK</name>
<dbReference type="InterPro" id="IPR058625">
    <property type="entry name" value="MdtA-like_BSH"/>
</dbReference>
<dbReference type="GO" id="GO:0022857">
    <property type="term" value="F:transmembrane transporter activity"/>
    <property type="evidence" value="ECO:0007669"/>
    <property type="project" value="InterPro"/>
</dbReference>
<dbReference type="PROSITE" id="PS51257">
    <property type="entry name" value="PROKAR_LIPOPROTEIN"/>
    <property type="match status" value="1"/>
</dbReference>
<feature type="compositionally biased region" description="Low complexity" evidence="3">
    <location>
        <begin position="393"/>
        <end position="413"/>
    </location>
</feature>
<dbReference type="Gene3D" id="1.10.287.470">
    <property type="entry name" value="Helix hairpin bin"/>
    <property type="match status" value="1"/>
</dbReference>
<dbReference type="FunFam" id="2.40.420.20:FF:000001">
    <property type="entry name" value="Efflux RND transporter periplasmic adaptor subunit"/>
    <property type="match status" value="1"/>
</dbReference>
<protein>
    <submittedName>
        <fullName evidence="8">Efflux RND transporter periplasmic adaptor subunit</fullName>
    </submittedName>
</protein>
<feature type="domain" description="Multidrug resistance protein MdtA-like C-terminal permuted SH3" evidence="7">
    <location>
        <begin position="319"/>
        <end position="378"/>
    </location>
</feature>
<evidence type="ECO:0000259" key="7">
    <source>
        <dbReference type="Pfam" id="PF25967"/>
    </source>
</evidence>
<proteinExistence type="inferred from homology"/>
<dbReference type="PANTHER" id="PTHR30158:SF3">
    <property type="entry name" value="MULTIDRUG EFFLUX PUMP SUBUNIT ACRA-RELATED"/>
    <property type="match status" value="1"/>
</dbReference>
<dbReference type="Proteomes" id="UP000269265">
    <property type="component" value="Unassembled WGS sequence"/>
</dbReference>
<gene>
    <name evidence="8" type="ORF">EIP75_01820</name>
</gene>
<dbReference type="NCBIfam" id="TIGR01730">
    <property type="entry name" value="RND_mfp"/>
    <property type="match status" value="1"/>
</dbReference>
<accession>A0A3R8SCL5</accession>
<dbReference type="AlphaFoldDB" id="A0A3R8SCL5"/>
<dbReference type="GO" id="GO:0030313">
    <property type="term" value="C:cell envelope"/>
    <property type="evidence" value="ECO:0007669"/>
    <property type="project" value="UniProtKB-SubCell"/>
</dbReference>
<dbReference type="Pfam" id="PF25967">
    <property type="entry name" value="RND-MFP_C"/>
    <property type="match status" value="1"/>
</dbReference>
<keyword evidence="9" id="KW-1185">Reference proteome</keyword>
<feature type="domain" description="Multidrug resistance protein MdtA-like beta-barrel" evidence="6">
    <location>
        <begin position="223"/>
        <end position="312"/>
    </location>
</feature>
<evidence type="ECO:0000259" key="5">
    <source>
        <dbReference type="Pfam" id="PF25917"/>
    </source>
</evidence>
<evidence type="ECO:0000259" key="6">
    <source>
        <dbReference type="Pfam" id="PF25944"/>
    </source>
</evidence>
<dbReference type="Pfam" id="PF25917">
    <property type="entry name" value="BSH_RND"/>
    <property type="match status" value="1"/>
</dbReference>
<dbReference type="Pfam" id="PF25944">
    <property type="entry name" value="Beta-barrel_RND"/>
    <property type="match status" value="1"/>
</dbReference>
<evidence type="ECO:0000259" key="4">
    <source>
        <dbReference type="Pfam" id="PF25876"/>
    </source>
</evidence>
<sequence>MRQQQQQQAGLRAHPAWRVMGVAVCAVTLAALGACGKKDDKAGAGQMPPPQVGVIAVQPQTVPLVTELPGRLEASRIAQVRARAAGVVQKRTFVEGSDVKAGQLLFQIDPSTYQASYDSARATLAKAEANLNQATALAERYKPLQEAKAVSPQEYLNAQVAQRQAQADVATAKAAVQTAQINLGYASVTSPISGRIGRALVTEGALVGQGETTQLATVQQINPLYVNFTQSATEALRLKRAMESGKLDKAGAQGTVVKVVLDDGTEYPLDGKLLFADLSVDSTSGQVSLRAELPNPQGALLPGLYVRVRLEQAQVQGGILIPQQAVTRAAQGDTVMVVDAQGQVATRPVKLGGALGNQWVVTDGLKAGEQVMVDGFQKVRPKQPVKAVPWTPPAAGAASQASAPASAPAAVAK</sequence>
<comment type="subcellular location">
    <subcellularLocation>
        <location evidence="1">Cell envelope</location>
    </subcellularLocation>
</comment>
<evidence type="ECO:0000313" key="9">
    <source>
        <dbReference type="Proteomes" id="UP000269265"/>
    </source>
</evidence>
<evidence type="ECO:0000313" key="8">
    <source>
        <dbReference type="EMBL" id="RRS06455.1"/>
    </source>
</evidence>
<evidence type="ECO:0000256" key="1">
    <source>
        <dbReference type="ARBA" id="ARBA00004196"/>
    </source>
</evidence>
<dbReference type="GO" id="GO:0005886">
    <property type="term" value="C:plasma membrane"/>
    <property type="evidence" value="ECO:0007669"/>
    <property type="project" value="TreeGrafter"/>
</dbReference>
<dbReference type="InterPro" id="IPR058626">
    <property type="entry name" value="MdtA-like_b-barrel"/>
</dbReference>